<evidence type="ECO:0000259" key="2">
    <source>
        <dbReference type="Pfam" id="PF06890"/>
    </source>
</evidence>
<protein>
    <submittedName>
        <fullName evidence="3">Phage baseplate assembly protein V</fullName>
    </submittedName>
</protein>
<feature type="compositionally biased region" description="Low complexity" evidence="1">
    <location>
        <begin position="137"/>
        <end position="152"/>
    </location>
</feature>
<feature type="compositionally biased region" description="Basic and acidic residues" evidence="1">
    <location>
        <begin position="171"/>
        <end position="181"/>
    </location>
</feature>
<dbReference type="NCBIfam" id="TIGR01644">
    <property type="entry name" value="phage_P2_V"/>
    <property type="match status" value="1"/>
</dbReference>
<dbReference type="InterPro" id="IPR014462">
    <property type="entry name" value="Phage_Mu_Gp45"/>
</dbReference>
<organism evidence="3 4">
    <name type="scientific">Limnobaculum zhutongyuii</name>
    <dbReference type="NCBI Taxonomy" id="2498113"/>
    <lineage>
        <taxon>Bacteria</taxon>
        <taxon>Pseudomonadati</taxon>
        <taxon>Pseudomonadota</taxon>
        <taxon>Gammaproteobacteria</taxon>
        <taxon>Enterobacterales</taxon>
        <taxon>Budviciaceae</taxon>
        <taxon>Limnobaculum</taxon>
    </lineage>
</organism>
<dbReference type="RefSeq" id="WP_130591725.1">
    <property type="nucleotide sequence ID" value="NZ_CP034752.1"/>
</dbReference>
<dbReference type="Proteomes" id="UP000293154">
    <property type="component" value="Chromosome"/>
</dbReference>
<dbReference type="OrthoDB" id="9802994at2"/>
<sequence>MKAFNSLKRRMQLLVSRAVVNVINDSLKTQNLQVSILNDDDADDVERFQNYGHTSVPPAGSEAIVLSVGGMRENLVAIAVDNKATRLGSLKPGDSALYHMDGHNFTLTEDGVARLTCKRFEIIADEVISDASETQATGNFSTLGNSTTTGTSEAADHISNGISGKDHRHREHDGALTEKAQ</sequence>
<name>A0A411WKM8_9GAMM</name>
<reference evidence="3 4" key="1">
    <citation type="submission" date="2019-03" db="EMBL/GenBank/DDBJ databases">
        <title>Pragia sp. nov. isolated from the gut tract of Carduelis flavirostris.</title>
        <authorList>
            <person name="Ge Y."/>
        </authorList>
    </citation>
    <scope>NUCLEOTIDE SEQUENCE [LARGE SCALE GENOMIC DNA]</scope>
    <source>
        <strain evidence="3 4">CF-458</strain>
    </source>
</reference>
<keyword evidence="4" id="KW-1185">Reference proteome</keyword>
<dbReference type="AlphaFoldDB" id="A0A411WKM8"/>
<evidence type="ECO:0000313" key="3">
    <source>
        <dbReference type="EMBL" id="QBH96781.1"/>
    </source>
</evidence>
<dbReference type="InterPro" id="IPR013046">
    <property type="entry name" value="GpV/Gp45"/>
</dbReference>
<dbReference type="EMBL" id="CP034752">
    <property type="protein sequence ID" value="QBH96781.1"/>
    <property type="molecule type" value="Genomic_DNA"/>
</dbReference>
<feature type="domain" description="Bacteriophage Mu Gp45 N-terminal" evidence="2">
    <location>
        <begin position="17"/>
        <end position="83"/>
    </location>
</feature>
<dbReference type="Pfam" id="PF06890">
    <property type="entry name" value="Phage_Mu_Gp45"/>
    <property type="match status" value="1"/>
</dbReference>
<proteinExistence type="predicted"/>
<dbReference type="Gene3D" id="6.20.170.10">
    <property type="match status" value="1"/>
</dbReference>
<gene>
    <name evidence="3" type="ORF">EKN56_10395</name>
</gene>
<dbReference type="PIRSF" id="PIRSF012337">
    <property type="entry name" value="gp45"/>
    <property type="match status" value="1"/>
</dbReference>
<evidence type="ECO:0000256" key="1">
    <source>
        <dbReference type="SAM" id="MobiDB-lite"/>
    </source>
</evidence>
<dbReference type="KEGG" id="prag:EKN56_10395"/>
<feature type="region of interest" description="Disordered" evidence="1">
    <location>
        <begin position="137"/>
        <end position="181"/>
    </location>
</feature>
<accession>A0A411WKM8</accession>
<dbReference type="InterPro" id="IPR053861">
    <property type="entry name" value="Phage_Mu_Gp45_N"/>
</dbReference>
<evidence type="ECO:0000313" key="4">
    <source>
        <dbReference type="Proteomes" id="UP000293154"/>
    </source>
</evidence>